<feature type="region of interest" description="Disordered" evidence="1">
    <location>
        <begin position="1"/>
        <end position="41"/>
    </location>
</feature>
<evidence type="ECO:0000313" key="2">
    <source>
        <dbReference type="EMBL" id="MPC68316.1"/>
    </source>
</evidence>
<accession>A0A5B7HE93</accession>
<feature type="compositionally biased region" description="Gly residues" evidence="1">
    <location>
        <begin position="1"/>
        <end position="11"/>
    </location>
</feature>
<gene>
    <name evidence="2" type="ORF">E2C01_062515</name>
</gene>
<evidence type="ECO:0000313" key="3">
    <source>
        <dbReference type="Proteomes" id="UP000324222"/>
    </source>
</evidence>
<sequence>MGGTGSTGKGRTGGREVKGERTGDVVAVGGGGEGEEGRGGG</sequence>
<dbReference type="AlphaFoldDB" id="A0A5B7HE93"/>
<name>A0A5B7HE93_PORTR</name>
<keyword evidence="3" id="KW-1185">Reference proteome</keyword>
<feature type="compositionally biased region" description="Basic and acidic residues" evidence="1">
    <location>
        <begin position="13"/>
        <end position="23"/>
    </location>
</feature>
<reference evidence="2 3" key="1">
    <citation type="submission" date="2019-05" db="EMBL/GenBank/DDBJ databases">
        <title>Another draft genome of Portunus trituberculatus and its Hox gene families provides insights of decapod evolution.</title>
        <authorList>
            <person name="Jeong J.-H."/>
            <person name="Song I."/>
            <person name="Kim S."/>
            <person name="Choi T."/>
            <person name="Kim D."/>
            <person name="Ryu S."/>
            <person name="Kim W."/>
        </authorList>
    </citation>
    <scope>NUCLEOTIDE SEQUENCE [LARGE SCALE GENOMIC DNA]</scope>
    <source>
        <tissue evidence="2">Muscle</tissue>
    </source>
</reference>
<organism evidence="2 3">
    <name type="scientific">Portunus trituberculatus</name>
    <name type="common">Swimming crab</name>
    <name type="synonym">Neptunus trituberculatus</name>
    <dbReference type="NCBI Taxonomy" id="210409"/>
    <lineage>
        <taxon>Eukaryota</taxon>
        <taxon>Metazoa</taxon>
        <taxon>Ecdysozoa</taxon>
        <taxon>Arthropoda</taxon>
        <taxon>Crustacea</taxon>
        <taxon>Multicrustacea</taxon>
        <taxon>Malacostraca</taxon>
        <taxon>Eumalacostraca</taxon>
        <taxon>Eucarida</taxon>
        <taxon>Decapoda</taxon>
        <taxon>Pleocyemata</taxon>
        <taxon>Brachyura</taxon>
        <taxon>Eubrachyura</taxon>
        <taxon>Portunoidea</taxon>
        <taxon>Portunidae</taxon>
        <taxon>Portuninae</taxon>
        <taxon>Portunus</taxon>
    </lineage>
</organism>
<dbReference type="EMBL" id="VSRR010027648">
    <property type="protein sequence ID" value="MPC68316.1"/>
    <property type="molecule type" value="Genomic_DNA"/>
</dbReference>
<proteinExistence type="predicted"/>
<comment type="caution">
    <text evidence="2">The sequence shown here is derived from an EMBL/GenBank/DDBJ whole genome shotgun (WGS) entry which is preliminary data.</text>
</comment>
<protein>
    <submittedName>
        <fullName evidence="2">Uncharacterized protein</fullName>
    </submittedName>
</protein>
<dbReference type="Proteomes" id="UP000324222">
    <property type="component" value="Unassembled WGS sequence"/>
</dbReference>
<evidence type="ECO:0000256" key="1">
    <source>
        <dbReference type="SAM" id="MobiDB-lite"/>
    </source>
</evidence>